<accession>A0A3E1QDF4</accession>
<keyword evidence="5" id="KW-1185">Reference proteome</keyword>
<keyword evidence="1 4" id="KW-0378">Hydrolase</keyword>
<dbReference type="Gene3D" id="3.40.50.1820">
    <property type="entry name" value="alpha/beta hydrolase"/>
    <property type="match status" value="1"/>
</dbReference>
<dbReference type="PROSITE" id="PS51257">
    <property type="entry name" value="PROKAR_LIPOPROTEIN"/>
    <property type="match status" value="1"/>
</dbReference>
<proteinExistence type="predicted"/>
<dbReference type="InterPro" id="IPR029058">
    <property type="entry name" value="AB_hydrolase_fold"/>
</dbReference>
<feature type="signal peptide" evidence="2">
    <location>
        <begin position="1"/>
        <end position="22"/>
    </location>
</feature>
<dbReference type="SUPFAM" id="SSF53474">
    <property type="entry name" value="alpha/beta-Hydrolases"/>
    <property type="match status" value="1"/>
</dbReference>
<keyword evidence="2" id="KW-0732">Signal</keyword>
<feature type="domain" description="BD-FAE-like" evidence="3">
    <location>
        <begin position="73"/>
        <end position="269"/>
    </location>
</feature>
<dbReference type="InterPro" id="IPR049492">
    <property type="entry name" value="BD-FAE-like_dom"/>
</dbReference>
<dbReference type="Pfam" id="PF20434">
    <property type="entry name" value="BD-FAE"/>
    <property type="match status" value="1"/>
</dbReference>
<evidence type="ECO:0000256" key="1">
    <source>
        <dbReference type="ARBA" id="ARBA00022801"/>
    </source>
</evidence>
<dbReference type="AlphaFoldDB" id="A0A3E1QDF4"/>
<dbReference type="InterPro" id="IPR050300">
    <property type="entry name" value="GDXG_lipolytic_enzyme"/>
</dbReference>
<sequence>MYFIRFIPVLLSFLLVITSCTSDEIGTEISQESNYTIAIKEAVSEHSVISKFRTSKAIFENLPYGEHPQQVYDIYLPEGHSSNKTKVIILLHGGGWINGDKVGMEKYISDIQERNPDHAIVNMNYVLANRQTPAFPNQFNDLHTLIKVLYNNHEELQILPEFGLVGASAGAHIAMMYDYTYDKGDLVKFVCSMVGPTDFTDPFYQNRPDFEQLMDMLIDENEYPNISENLEILSPAHQIDQKTSPTIMFYGLNDPIVPINNAYVLKEELNNNNIDKSFHTYNGGHNNWTEANYENLHNELALFIDEYLEIQ</sequence>
<dbReference type="EMBL" id="QVID01000001">
    <property type="protein sequence ID" value="RFN60173.1"/>
    <property type="molecule type" value="Genomic_DNA"/>
</dbReference>
<dbReference type="OrthoDB" id="9777975at2"/>
<dbReference type="Proteomes" id="UP000261082">
    <property type="component" value="Unassembled WGS sequence"/>
</dbReference>
<evidence type="ECO:0000313" key="4">
    <source>
        <dbReference type="EMBL" id="RFN60173.1"/>
    </source>
</evidence>
<evidence type="ECO:0000256" key="2">
    <source>
        <dbReference type="SAM" id="SignalP"/>
    </source>
</evidence>
<gene>
    <name evidence="4" type="ORF">DZ858_09065</name>
</gene>
<dbReference type="GO" id="GO:0016787">
    <property type="term" value="F:hydrolase activity"/>
    <property type="evidence" value="ECO:0007669"/>
    <property type="project" value="UniProtKB-KW"/>
</dbReference>
<name>A0A3E1QDF4_9FLAO</name>
<dbReference type="RefSeq" id="WP_117159232.1">
    <property type="nucleotide sequence ID" value="NZ_QVID01000001.1"/>
</dbReference>
<evidence type="ECO:0000313" key="5">
    <source>
        <dbReference type="Proteomes" id="UP000261082"/>
    </source>
</evidence>
<feature type="chain" id="PRO_5017718570" evidence="2">
    <location>
        <begin position="23"/>
        <end position="311"/>
    </location>
</feature>
<dbReference type="PANTHER" id="PTHR48081">
    <property type="entry name" value="AB HYDROLASE SUPERFAMILY PROTEIN C4A8.06C"/>
    <property type="match status" value="1"/>
</dbReference>
<protein>
    <submittedName>
        <fullName evidence="4">Alpha/beta hydrolase</fullName>
    </submittedName>
</protein>
<reference evidence="4 5" key="1">
    <citation type="journal article" date="2007" name="Int. J. Syst. Evol. Microbiol.">
        <title>Marixanthomonas ophiurae gen. nov., sp. nov., a marine bacterium of the family Flavobacteriaceae isolated from a deep-sea brittle star.</title>
        <authorList>
            <person name="Romanenko L.A."/>
            <person name="Uchino M."/>
            <person name="Frolova G.M."/>
            <person name="Mikhailov V.V."/>
        </authorList>
    </citation>
    <scope>NUCLEOTIDE SEQUENCE [LARGE SCALE GENOMIC DNA]</scope>
    <source>
        <strain evidence="4 5">KMM 3046</strain>
    </source>
</reference>
<evidence type="ECO:0000259" key="3">
    <source>
        <dbReference type="Pfam" id="PF20434"/>
    </source>
</evidence>
<comment type="caution">
    <text evidence="4">The sequence shown here is derived from an EMBL/GenBank/DDBJ whole genome shotgun (WGS) entry which is preliminary data.</text>
</comment>
<organism evidence="4 5">
    <name type="scientific">Marixanthomonas ophiurae</name>
    <dbReference type="NCBI Taxonomy" id="387659"/>
    <lineage>
        <taxon>Bacteria</taxon>
        <taxon>Pseudomonadati</taxon>
        <taxon>Bacteroidota</taxon>
        <taxon>Flavobacteriia</taxon>
        <taxon>Flavobacteriales</taxon>
        <taxon>Flavobacteriaceae</taxon>
        <taxon>Marixanthomonas</taxon>
    </lineage>
</organism>